<dbReference type="PANTHER" id="PTHR22889:SF0">
    <property type="entry name" value="WD REPEAT-CONTAINING PROTEIN 89"/>
    <property type="match status" value="1"/>
</dbReference>
<dbReference type="InterPro" id="IPR036322">
    <property type="entry name" value="WD40_repeat_dom_sf"/>
</dbReference>
<dbReference type="OrthoDB" id="25131at2759"/>
<dbReference type="SUPFAM" id="SSF50978">
    <property type="entry name" value="WD40 repeat-like"/>
    <property type="match status" value="1"/>
</dbReference>
<sequence length="326" mass="36227">MSQDKKDLSSDEDDVLVDADSCGYGEIQSQFTKFRAVSEVAVSQKSSYVLHLTADSTFGQVAAGTSQNSVEVFKVAEGRLAKVDNIQVDDSDKTVVCGVKFAKDDDNVLYVGSTEGKVSVYDLRKNQRIHTFQDELDDKPIPITCFDTNSNGRDNEDDALSLVINTESSVHKLHWNESENKQYKIACVTHTHDFKLYEAEEGDVVCEFMRADIAESVKRKSVEHCNLINCHSRQDGGIFLLAGSNYTDKALRSVLIDKNDLSPFGNYESNKQIVRDSVYDPKSNILLTGGENAIVSLWNEASTVSSPNSLKMKTKVSLKSHNKKPY</sequence>
<dbReference type="InterPro" id="IPR001680">
    <property type="entry name" value="WD40_rpt"/>
</dbReference>
<gene>
    <name evidence="5" type="ORF">HERILL_LOCUS14350</name>
</gene>
<evidence type="ECO:0000256" key="4">
    <source>
        <dbReference type="PROSITE-ProRule" id="PRU00221"/>
    </source>
</evidence>
<dbReference type="PROSITE" id="PS50082">
    <property type="entry name" value="WD_REPEATS_2"/>
    <property type="match status" value="1"/>
</dbReference>
<dbReference type="InterPro" id="IPR015943">
    <property type="entry name" value="WD40/YVTN_repeat-like_dom_sf"/>
</dbReference>
<dbReference type="AlphaFoldDB" id="A0A7R8Z042"/>
<evidence type="ECO:0000256" key="2">
    <source>
        <dbReference type="ARBA" id="ARBA00022574"/>
    </source>
</evidence>
<evidence type="ECO:0000313" key="6">
    <source>
        <dbReference type="Proteomes" id="UP000594454"/>
    </source>
</evidence>
<proteinExistence type="predicted"/>
<keyword evidence="2 4" id="KW-0853">WD repeat</keyword>
<reference evidence="5 6" key="1">
    <citation type="submission" date="2020-11" db="EMBL/GenBank/DDBJ databases">
        <authorList>
            <person name="Wallbank WR R."/>
            <person name="Pardo Diaz C."/>
            <person name="Kozak K."/>
            <person name="Martin S."/>
            <person name="Jiggins C."/>
            <person name="Moest M."/>
            <person name="Warren A I."/>
            <person name="Generalovic N T."/>
            <person name="Byers J.R.P. K."/>
            <person name="Montejo-Kovacevich G."/>
            <person name="Yen C E."/>
        </authorList>
    </citation>
    <scope>NUCLEOTIDE SEQUENCE [LARGE SCALE GENOMIC DNA]</scope>
</reference>
<protein>
    <recommendedName>
        <fullName evidence="1">WD repeat-containing protein 89</fullName>
    </recommendedName>
</protein>
<feature type="repeat" description="WD" evidence="4">
    <location>
        <begin position="267"/>
        <end position="299"/>
    </location>
</feature>
<evidence type="ECO:0000256" key="3">
    <source>
        <dbReference type="ARBA" id="ARBA00022737"/>
    </source>
</evidence>
<dbReference type="FunCoup" id="A0A7R8Z042">
    <property type="interactions" value="1206"/>
</dbReference>
<dbReference type="Proteomes" id="UP000594454">
    <property type="component" value="Chromosome 6"/>
</dbReference>
<dbReference type="EMBL" id="LR899014">
    <property type="protein sequence ID" value="CAD7091954.1"/>
    <property type="molecule type" value="Genomic_DNA"/>
</dbReference>
<dbReference type="Gene3D" id="2.130.10.10">
    <property type="entry name" value="YVTN repeat-like/Quinoprotein amine dehydrogenase"/>
    <property type="match status" value="1"/>
</dbReference>
<dbReference type="InterPro" id="IPR039328">
    <property type="entry name" value="WDR89"/>
</dbReference>
<organism evidence="5 6">
    <name type="scientific">Hermetia illucens</name>
    <name type="common">Black soldier fly</name>
    <dbReference type="NCBI Taxonomy" id="343691"/>
    <lineage>
        <taxon>Eukaryota</taxon>
        <taxon>Metazoa</taxon>
        <taxon>Ecdysozoa</taxon>
        <taxon>Arthropoda</taxon>
        <taxon>Hexapoda</taxon>
        <taxon>Insecta</taxon>
        <taxon>Pterygota</taxon>
        <taxon>Neoptera</taxon>
        <taxon>Endopterygota</taxon>
        <taxon>Diptera</taxon>
        <taxon>Brachycera</taxon>
        <taxon>Stratiomyomorpha</taxon>
        <taxon>Stratiomyidae</taxon>
        <taxon>Hermetiinae</taxon>
        <taxon>Hermetia</taxon>
    </lineage>
</organism>
<dbReference type="PANTHER" id="PTHR22889">
    <property type="entry name" value="WD REPEAT-CONTAINING PROTEIN 89"/>
    <property type="match status" value="1"/>
</dbReference>
<evidence type="ECO:0000256" key="1">
    <source>
        <dbReference type="ARBA" id="ARBA00021125"/>
    </source>
</evidence>
<dbReference type="InParanoid" id="A0A7R8Z042"/>
<evidence type="ECO:0000313" key="5">
    <source>
        <dbReference type="EMBL" id="CAD7091954.1"/>
    </source>
</evidence>
<name>A0A7R8Z042_HERIL</name>
<dbReference type="SMART" id="SM00320">
    <property type="entry name" value="WD40"/>
    <property type="match status" value="2"/>
</dbReference>
<keyword evidence="6" id="KW-1185">Reference proteome</keyword>
<keyword evidence="3" id="KW-0677">Repeat</keyword>
<accession>A0A7R8Z042</accession>